<reference evidence="1 2" key="1">
    <citation type="submission" date="2007-08" db="EMBL/GenBank/DDBJ databases">
        <title>Draft genome sequence of Clostridium leptum (DSM 753).</title>
        <authorList>
            <person name="Sudarsanam P."/>
            <person name="Ley R."/>
            <person name="Guruge J."/>
            <person name="Turnbaugh P.J."/>
            <person name="Mahowald M."/>
            <person name="Liep D."/>
            <person name="Gordon J."/>
        </authorList>
    </citation>
    <scope>NUCLEOTIDE SEQUENCE [LARGE SCALE GENOMIC DNA]</scope>
    <source>
        <strain evidence="1 2">DSM 753</strain>
    </source>
</reference>
<evidence type="ECO:0000313" key="2">
    <source>
        <dbReference type="Proteomes" id="UP000003490"/>
    </source>
</evidence>
<reference evidence="1 2" key="2">
    <citation type="submission" date="2007-08" db="EMBL/GenBank/DDBJ databases">
        <authorList>
            <person name="Fulton L."/>
            <person name="Clifton S."/>
            <person name="Fulton B."/>
            <person name="Xu J."/>
            <person name="Minx P."/>
            <person name="Pepin K.H."/>
            <person name="Johnson M."/>
            <person name="Thiruvilangam P."/>
            <person name="Bhonagiri V."/>
            <person name="Nash W.E."/>
            <person name="Wang C."/>
            <person name="Mardis E.R."/>
            <person name="Wilson R.K."/>
        </authorList>
    </citation>
    <scope>NUCLEOTIDE SEQUENCE [LARGE SCALE GENOMIC DNA]</scope>
    <source>
        <strain evidence="1 2">DSM 753</strain>
    </source>
</reference>
<proteinExistence type="predicted"/>
<organism evidence="1 2">
    <name type="scientific">[Clostridium] leptum DSM 753</name>
    <dbReference type="NCBI Taxonomy" id="428125"/>
    <lineage>
        <taxon>Bacteria</taxon>
        <taxon>Bacillati</taxon>
        <taxon>Bacillota</taxon>
        <taxon>Clostridia</taxon>
        <taxon>Eubacteriales</taxon>
        <taxon>Oscillospiraceae</taxon>
        <taxon>Oscillospiraceae incertae sedis</taxon>
    </lineage>
</organism>
<accession>A7VVC3</accession>
<dbReference type="Proteomes" id="UP000003490">
    <property type="component" value="Unassembled WGS sequence"/>
</dbReference>
<dbReference type="HOGENOM" id="CLU_3268067_0_0_9"/>
<protein>
    <submittedName>
        <fullName evidence="1">Uncharacterized protein</fullName>
    </submittedName>
</protein>
<name>A7VVC3_9FIRM</name>
<dbReference type="EMBL" id="ABCB02000019">
    <property type="protein sequence ID" value="EDO60923.1"/>
    <property type="molecule type" value="Genomic_DNA"/>
</dbReference>
<sequence length="41" mass="5169">MFRKRLHGKTKKQEKIEKRPWQINRFKPERDKSSLFLNKKI</sequence>
<evidence type="ECO:0000313" key="1">
    <source>
        <dbReference type="EMBL" id="EDO60923.1"/>
    </source>
</evidence>
<gene>
    <name evidence="1" type="ORF">CLOLEP_02535</name>
</gene>
<dbReference type="AlphaFoldDB" id="A7VVC3"/>
<comment type="caution">
    <text evidence="1">The sequence shown here is derived from an EMBL/GenBank/DDBJ whole genome shotgun (WGS) entry which is preliminary data.</text>
</comment>